<comment type="caution">
    <text evidence="2">The sequence shown here is derived from an EMBL/GenBank/DDBJ whole genome shotgun (WGS) entry which is preliminary data.</text>
</comment>
<dbReference type="EMBL" id="BEXD01003179">
    <property type="protein sequence ID" value="GBC00442.1"/>
    <property type="molecule type" value="Genomic_DNA"/>
</dbReference>
<evidence type="ECO:0000313" key="2">
    <source>
        <dbReference type="EMBL" id="GBC00442.1"/>
    </source>
</evidence>
<accession>A0A2Z6RVA9</accession>
<dbReference type="Proteomes" id="UP000247702">
    <property type="component" value="Unassembled WGS sequence"/>
</dbReference>
<name>A0A2Z6RVA9_9GLOM</name>
<organism evidence="2 3">
    <name type="scientific">Rhizophagus clarus</name>
    <dbReference type="NCBI Taxonomy" id="94130"/>
    <lineage>
        <taxon>Eukaryota</taxon>
        <taxon>Fungi</taxon>
        <taxon>Fungi incertae sedis</taxon>
        <taxon>Mucoromycota</taxon>
        <taxon>Glomeromycotina</taxon>
        <taxon>Glomeromycetes</taxon>
        <taxon>Glomerales</taxon>
        <taxon>Glomeraceae</taxon>
        <taxon>Rhizophagus</taxon>
    </lineage>
</organism>
<protein>
    <submittedName>
        <fullName evidence="2">Uncharacterized protein</fullName>
    </submittedName>
</protein>
<reference evidence="2 3" key="1">
    <citation type="submission" date="2017-11" db="EMBL/GenBank/DDBJ databases">
        <title>The genome of Rhizophagus clarus HR1 reveals common genetic basis of auxotrophy among arbuscular mycorrhizal fungi.</title>
        <authorList>
            <person name="Kobayashi Y."/>
        </authorList>
    </citation>
    <scope>NUCLEOTIDE SEQUENCE [LARGE SCALE GENOMIC DNA]</scope>
    <source>
        <strain evidence="2 3">HR1</strain>
    </source>
</reference>
<evidence type="ECO:0000256" key="1">
    <source>
        <dbReference type="SAM" id="Coils"/>
    </source>
</evidence>
<sequence length="104" mass="12358">MLSRERKLTLFNLQLDNLRKKISELTNLVNYLRVKSCPSTMKSKKKHRKYGWYQVVEPPPYSTKKKPPGKRWYHATKVVLTVMVLQDTTDGLRHHQTGNRLFLF</sequence>
<keyword evidence="1" id="KW-0175">Coiled coil</keyword>
<gene>
    <name evidence="2" type="ORF">RclHR1_03860007</name>
</gene>
<feature type="coiled-coil region" evidence="1">
    <location>
        <begin position="8"/>
        <end position="35"/>
    </location>
</feature>
<keyword evidence="3" id="KW-1185">Reference proteome</keyword>
<evidence type="ECO:0000313" key="3">
    <source>
        <dbReference type="Proteomes" id="UP000247702"/>
    </source>
</evidence>
<proteinExistence type="predicted"/>
<dbReference type="AlphaFoldDB" id="A0A2Z6RVA9"/>